<evidence type="ECO:0000256" key="2">
    <source>
        <dbReference type="SAM" id="MobiDB-lite"/>
    </source>
</evidence>
<protein>
    <recommendedName>
        <fullName evidence="5">Cell division protein FtsL</fullName>
    </recommendedName>
</protein>
<organism evidence="3 4">
    <name type="scientific">Teichococcus aestuarii</name>
    <dbReference type="NCBI Taxonomy" id="568898"/>
    <lineage>
        <taxon>Bacteria</taxon>
        <taxon>Pseudomonadati</taxon>
        <taxon>Pseudomonadota</taxon>
        <taxon>Alphaproteobacteria</taxon>
        <taxon>Acetobacterales</taxon>
        <taxon>Roseomonadaceae</taxon>
        <taxon>Roseomonas</taxon>
    </lineage>
</organism>
<keyword evidence="4" id="KW-1185">Reference proteome</keyword>
<evidence type="ECO:0000313" key="4">
    <source>
        <dbReference type="Proteomes" id="UP000245048"/>
    </source>
</evidence>
<reference evidence="4" key="1">
    <citation type="submission" date="2017-10" db="EMBL/GenBank/DDBJ databases">
        <authorList>
            <person name="Toshchakov S.V."/>
            <person name="Goeva M.A."/>
        </authorList>
    </citation>
    <scope>NUCLEOTIDE SEQUENCE [LARGE SCALE GENOMIC DNA]</scope>
    <source>
        <strain evidence="4">JR1/69-1-13</strain>
    </source>
</reference>
<evidence type="ECO:0000256" key="1">
    <source>
        <dbReference type="SAM" id="Coils"/>
    </source>
</evidence>
<feature type="compositionally biased region" description="Low complexity" evidence="2">
    <location>
        <begin position="175"/>
        <end position="187"/>
    </location>
</feature>
<comment type="caution">
    <text evidence="3">The sequence shown here is derived from an EMBL/GenBank/DDBJ whole genome shotgun (WGS) entry which is preliminary data.</text>
</comment>
<evidence type="ECO:0008006" key="5">
    <source>
        <dbReference type="Google" id="ProtNLM"/>
    </source>
</evidence>
<dbReference type="AlphaFoldDB" id="A0A2U1V6K1"/>
<evidence type="ECO:0000313" key="3">
    <source>
        <dbReference type="EMBL" id="PWC29501.1"/>
    </source>
</evidence>
<dbReference type="EMBL" id="PDOA01000003">
    <property type="protein sequence ID" value="PWC29501.1"/>
    <property type="molecule type" value="Genomic_DNA"/>
</dbReference>
<gene>
    <name evidence="3" type="ORF">CR165_06005</name>
</gene>
<dbReference type="Proteomes" id="UP000245048">
    <property type="component" value="Unassembled WGS sequence"/>
</dbReference>
<name>A0A2U1V6K1_9PROT</name>
<feature type="region of interest" description="Disordered" evidence="2">
    <location>
        <begin position="163"/>
        <end position="187"/>
    </location>
</feature>
<dbReference type="RefSeq" id="WP_181378017.1">
    <property type="nucleotide sequence ID" value="NZ_PDOA01000003.1"/>
</dbReference>
<proteinExistence type="predicted"/>
<feature type="coiled-coil region" evidence="1">
    <location>
        <begin position="20"/>
        <end position="54"/>
    </location>
</feature>
<sequence length="295" mass="30343">MFRPLTVVAIAAFSLVGWHVYRAEEAATQLDREMRDLNRRIEQARERTQVLRAEWAMLNEPERLRQVAQRHLTLETMTPDQFVRMAELERRLPQAVAFAGPVSLFGSAPEVAVAAATPAAPQPATQGTVQAAAPQPPAAARAAGAAVLAAAAVGAVSSAVAAPRTTAETHHRPAAARPAESPRAAPEPVIRPVSAPASSLAVAASRVEAPHRAPAPRAPVAAPAARQAAPTSLGMAAQARPAQAHVPLLRAAHVPAPRPLAPPVGGSALGMAGGGLAPPVPLAAPVPVSPGAWRQ</sequence>
<accession>A0A2U1V6K1</accession>
<keyword evidence="1" id="KW-0175">Coiled coil</keyword>